<dbReference type="Pfam" id="PF06776">
    <property type="entry name" value="IalB"/>
    <property type="match status" value="1"/>
</dbReference>
<proteinExistence type="predicted"/>
<dbReference type="EMBL" id="JAJAQI010000007">
    <property type="protein sequence ID" value="MCB4821334.1"/>
    <property type="molecule type" value="Genomic_DNA"/>
</dbReference>
<dbReference type="RefSeq" id="WP_226605927.1">
    <property type="nucleotide sequence ID" value="NZ_JAJAQI010000007.1"/>
</dbReference>
<name>A0A9X1L7B5_9PROT</name>
<dbReference type="InterPro" id="IPR010642">
    <property type="entry name" value="Invasion_prot_B"/>
</dbReference>
<reference evidence="2" key="1">
    <citation type="submission" date="2021-10" db="EMBL/GenBank/DDBJ databases">
        <title>Roseicella aerolatum sp. nov., isolated from aerosols of e-waste dismantling site.</title>
        <authorList>
            <person name="Qin T."/>
        </authorList>
    </citation>
    <scope>NUCLEOTIDE SEQUENCE</scope>
    <source>
        <strain evidence="2">GB24</strain>
    </source>
</reference>
<keyword evidence="3" id="KW-1185">Reference proteome</keyword>
<evidence type="ECO:0000313" key="2">
    <source>
        <dbReference type="EMBL" id="MCB4821334.1"/>
    </source>
</evidence>
<accession>A0A9X1L7B5</accession>
<protein>
    <submittedName>
        <fullName evidence="2">Invasion associated locus B family protein</fullName>
    </submittedName>
</protein>
<evidence type="ECO:0000313" key="3">
    <source>
        <dbReference type="Proteomes" id="UP001139311"/>
    </source>
</evidence>
<sequence length="170" mass="17595">MRMQSRLTLLAALLLAPALAAAQQPRPQKLGEYQSWTAASFTEGGQKTCYAFARPSKSDGNRQGVLLTVTHRPSARDTVTISAGYAFPRGAEPAVNVGGTDLPFYTSGSIAAARDGAAAVRAFRGGREAVMKAPGANGRGTVSDTFPLAGFSAAYDAISKECPTGGGGRR</sequence>
<feature type="chain" id="PRO_5040921359" evidence="1">
    <location>
        <begin position="23"/>
        <end position="170"/>
    </location>
</feature>
<keyword evidence="1" id="KW-0732">Signal</keyword>
<dbReference type="Proteomes" id="UP001139311">
    <property type="component" value="Unassembled WGS sequence"/>
</dbReference>
<dbReference type="AlphaFoldDB" id="A0A9X1L7B5"/>
<comment type="caution">
    <text evidence="2">The sequence shown here is derived from an EMBL/GenBank/DDBJ whole genome shotgun (WGS) entry which is preliminary data.</text>
</comment>
<organism evidence="2 3">
    <name type="scientific">Roseicella aerolata</name>
    <dbReference type="NCBI Taxonomy" id="2883479"/>
    <lineage>
        <taxon>Bacteria</taxon>
        <taxon>Pseudomonadati</taxon>
        <taxon>Pseudomonadota</taxon>
        <taxon>Alphaproteobacteria</taxon>
        <taxon>Acetobacterales</taxon>
        <taxon>Roseomonadaceae</taxon>
        <taxon>Roseicella</taxon>
    </lineage>
</organism>
<feature type="signal peptide" evidence="1">
    <location>
        <begin position="1"/>
        <end position="22"/>
    </location>
</feature>
<dbReference type="Gene3D" id="2.60.40.1880">
    <property type="entry name" value="Invasion associated locus B (IalB) protein"/>
    <property type="match status" value="1"/>
</dbReference>
<dbReference type="InterPro" id="IPR038696">
    <property type="entry name" value="IalB_sf"/>
</dbReference>
<gene>
    <name evidence="2" type="ORF">LHA35_06260</name>
</gene>
<evidence type="ECO:0000256" key="1">
    <source>
        <dbReference type="SAM" id="SignalP"/>
    </source>
</evidence>